<keyword evidence="9" id="KW-0694">RNA-binding</keyword>
<protein>
    <recommendedName>
        <fullName evidence="3">Small RNA 2'-O-methyltransferase</fullName>
        <ecNumber evidence="11">2.1.1.386</ecNumber>
    </recommendedName>
</protein>
<evidence type="ECO:0000256" key="8">
    <source>
        <dbReference type="ARBA" id="ARBA00022842"/>
    </source>
</evidence>
<dbReference type="GO" id="GO:0031047">
    <property type="term" value="P:regulatory ncRNA-mediated gene silencing"/>
    <property type="evidence" value="ECO:0007669"/>
    <property type="project" value="UniProtKB-KW"/>
</dbReference>
<feature type="domain" description="Methyltransferase type 12" evidence="13">
    <location>
        <begin position="301"/>
        <end position="384"/>
    </location>
</feature>
<feature type="domain" description="Hen1 N-terminal" evidence="14">
    <location>
        <begin position="1"/>
        <end position="244"/>
    </location>
</feature>
<accession>A0A561E3U0</accession>
<comment type="catalytic activity">
    <reaction evidence="12">
        <text>small RNA 3'-end nucleotide + S-adenosyl-L-methionine = small RNA 3'-end 2'-O-methylnucleotide + S-adenosyl-L-homocysteine + H(+)</text>
        <dbReference type="Rhea" id="RHEA:37887"/>
        <dbReference type="Rhea" id="RHEA-COMP:10415"/>
        <dbReference type="Rhea" id="RHEA-COMP:10416"/>
        <dbReference type="ChEBI" id="CHEBI:15378"/>
        <dbReference type="ChEBI" id="CHEBI:57856"/>
        <dbReference type="ChEBI" id="CHEBI:59789"/>
        <dbReference type="ChEBI" id="CHEBI:74896"/>
        <dbReference type="ChEBI" id="CHEBI:74898"/>
        <dbReference type="EC" id="2.1.1.386"/>
    </reaction>
</comment>
<dbReference type="Proteomes" id="UP000318297">
    <property type="component" value="Unassembled WGS sequence"/>
</dbReference>
<evidence type="ECO:0000256" key="11">
    <source>
        <dbReference type="ARBA" id="ARBA00035025"/>
    </source>
</evidence>
<evidence type="ECO:0000256" key="5">
    <source>
        <dbReference type="ARBA" id="ARBA00022679"/>
    </source>
</evidence>
<evidence type="ECO:0000256" key="9">
    <source>
        <dbReference type="ARBA" id="ARBA00022884"/>
    </source>
</evidence>
<dbReference type="RefSeq" id="WP_145229073.1">
    <property type="nucleotide sequence ID" value="NZ_VIVQ01000002.1"/>
</dbReference>
<comment type="cofactor">
    <cofactor evidence="1">
        <name>Mg(2+)</name>
        <dbReference type="ChEBI" id="CHEBI:18420"/>
    </cofactor>
</comment>
<sequence>MFLTLSTTGTADVTPSDLGFLLHKHPDRVQSFELSVGRAHVFYPVVSAQRCTAAFMLEVDPIGMVREKRFGGGDFALSQYVNDRPYAASSMLAVAMGKVWNTALKGRCKVRPDLEGVSLPLEISIPALACSGDSDLVTRVFAPLGWQVTAEVPPVDPTIPQWGQSPYCDVELVGTMPLAEALSHLYVLLPVLDDAKHYWVSTDEIDKLIRNAGGWLDTHPERDLIIRRYLKHQRDLVAEAEARLAGPGGDVLLDDTVEAGAQGETGSASTAPDLALPATLAQQRAAAVIGALQEVGAHRVVDLGCGEGALIRRLLSDPSFTEVVGVDVSATVLERAERRLGLERMPDSVRARLTLRQSSATYRDVALHGYDAVVLMEVIEHVDMDRLPSLERSVFGQAHPAAVVVTTPNADYNVLYPHLAAHEMRHTDHRFEWSRAEFEQRATGVAERHGYDVALRPIGPADETHGAPTQLAIFRRSDAMATQQEVVRA</sequence>
<dbReference type="Gene3D" id="3.40.50.150">
    <property type="entry name" value="Vaccinia Virus protein VP39"/>
    <property type="match status" value="1"/>
</dbReference>
<dbReference type="GO" id="GO:0001510">
    <property type="term" value="P:RNA methylation"/>
    <property type="evidence" value="ECO:0007669"/>
    <property type="project" value="InterPro"/>
</dbReference>
<proteinExistence type="inferred from homology"/>
<keyword evidence="16" id="KW-1185">Reference proteome</keyword>
<dbReference type="GO" id="GO:0046872">
    <property type="term" value="F:metal ion binding"/>
    <property type="evidence" value="ECO:0007669"/>
    <property type="project" value="UniProtKB-KW"/>
</dbReference>
<evidence type="ECO:0000256" key="10">
    <source>
        <dbReference type="ARBA" id="ARBA00023158"/>
    </source>
</evidence>
<dbReference type="GO" id="GO:0090486">
    <property type="term" value="F:small RNA 2'-O-methyltransferase activity"/>
    <property type="evidence" value="ECO:0007669"/>
    <property type="project" value="UniProtKB-EC"/>
</dbReference>
<evidence type="ECO:0000313" key="15">
    <source>
        <dbReference type="EMBL" id="TWE10251.1"/>
    </source>
</evidence>
<evidence type="ECO:0000256" key="6">
    <source>
        <dbReference type="ARBA" id="ARBA00022691"/>
    </source>
</evidence>
<organism evidence="15 16">
    <name type="scientific">Rudaeicoccus suwonensis</name>
    <dbReference type="NCBI Taxonomy" id="657409"/>
    <lineage>
        <taxon>Bacteria</taxon>
        <taxon>Bacillati</taxon>
        <taxon>Actinomycetota</taxon>
        <taxon>Actinomycetes</taxon>
        <taxon>Micrococcales</taxon>
        <taxon>Dermacoccaceae</taxon>
        <taxon>Rudaeicoccus</taxon>
    </lineage>
</organism>
<keyword evidence="4 15" id="KW-0489">Methyltransferase</keyword>
<dbReference type="NCBIfam" id="TIGR04074">
    <property type="entry name" value="bacter_Hen1"/>
    <property type="match status" value="1"/>
</dbReference>
<dbReference type="OrthoDB" id="626362at2"/>
<evidence type="ECO:0000313" key="16">
    <source>
        <dbReference type="Proteomes" id="UP000318297"/>
    </source>
</evidence>
<dbReference type="Pfam" id="PF08242">
    <property type="entry name" value="Methyltransf_12"/>
    <property type="match status" value="1"/>
</dbReference>
<dbReference type="AlphaFoldDB" id="A0A561E3U0"/>
<evidence type="ECO:0000256" key="1">
    <source>
        <dbReference type="ARBA" id="ARBA00001946"/>
    </source>
</evidence>
<name>A0A561E3U0_9MICO</name>
<evidence type="ECO:0000259" key="14">
    <source>
        <dbReference type="Pfam" id="PF12623"/>
    </source>
</evidence>
<gene>
    <name evidence="15" type="ORF">BKA23_2605</name>
</gene>
<evidence type="ECO:0000256" key="4">
    <source>
        <dbReference type="ARBA" id="ARBA00022603"/>
    </source>
</evidence>
<dbReference type="Pfam" id="PF12623">
    <property type="entry name" value="Hen1_L"/>
    <property type="match status" value="1"/>
</dbReference>
<dbReference type="InterPro" id="IPR038546">
    <property type="entry name" value="Hen1_N_sf"/>
</dbReference>
<dbReference type="PANTHER" id="PTHR21404">
    <property type="entry name" value="HEN1"/>
    <property type="match status" value="1"/>
</dbReference>
<dbReference type="InterPro" id="IPR024740">
    <property type="entry name" value="Hen1_N"/>
</dbReference>
<dbReference type="InterPro" id="IPR026610">
    <property type="entry name" value="Hen1"/>
</dbReference>
<keyword evidence="8" id="KW-0460">Magnesium</keyword>
<dbReference type="GO" id="GO:0003723">
    <property type="term" value="F:RNA binding"/>
    <property type="evidence" value="ECO:0007669"/>
    <property type="project" value="UniProtKB-KW"/>
</dbReference>
<dbReference type="PANTHER" id="PTHR21404:SF3">
    <property type="entry name" value="SMALL RNA 2'-O-METHYLTRANSFERASE"/>
    <property type="match status" value="1"/>
</dbReference>
<dbReference type="CDD" id="cd02440">
    <property type="entry name" value="AdoMet_MTases"/>
    <property type="match status" value="1"/>
</dbReference>
<dbReference type="Gene3D" id="3.30.1610.20">
    <property type="entry name" value="Hen1, N-terminal domain"/>
    <property type="match status" value="1"/>
</dbReference>
<dbReference type="InterPro" id="IPR029063">
    <property type="entry name" value="SAM-dependent_MTases_sf"/>
</dbReference>
<dbReference type="SUPFAM" id="SSF53335">
    <property type="entry name" value="S-adenosyl-L-methionine-dependent methyltransferases"/>
    <property type="match status" value="1"/>
</dbReference>
<evidence type="ECO:0000256" key="7">
    <source>
        <dbReference type="ARBA" id="ARBA00022723"/>
    </source>
</evidence>
<keyword evidence="6" id="KW-0949">S-adenosyl-L-methionine</keyword>
<comment type="caution">
    <text evidence="15">The sequence shown here is derived from an EMBL/GenBank/DDBJ whole genome shotgun (WGS) entry which is preliminary data.</text>
</comment>
<dbReference type="InterPro" id="IPR013217">
    <property type="entry name" value="Methyltransf_12"/>
</dbReference>
<keyword evidence="5 15" id="KW-0808">Transferase</keyword>
<evidence type="ECO:0000256" key="3">
    <source>
        <dbReference type="ARBA" id="ARBA00021330"/>
    </source>
</evidence>
<evidence type="ECO:0000256" key="2">
    <source>
        <dbReference type="ARBA" id="ARBA00009026"/>
    </source>
</evidence>
<evidence type="ECO:0000259" key="13">
    <source>
        <dbReference type="Pfam" id="PF08242"/>
    </source>
</evidence>
<keyword evidence="7" id="KW-0479">Metal-binding</keyword>
<comment type="similarity">
    <text evidence="2">Belongs to the methyltransferase superfamily. HEN1 family.</text>
</comment>
<dbReference type="EC" id="2.1.1.386" evidence="11"/>
<keyword evidence="10" id="KW-0943">RNA-mediated gene silencing</keyword>
<dbReference type="InterPro" id="IPR024026">
    <property type="entry name" value="3'-RNA_MeTfrase_Hen1_bac"/>
</dbReference>
<evidence type="ECO:0000256" key="12">
    <source>
        <dbReference type="ARBA" id="ARBA00048418"/>
    </source>
</evidence>
<reference evidence="15 16" key="1">
    <citation type="submission" date="2019-06" db="EMBL/GenBank/DDBJ databases">
        <title>Sequencing the genomes of 1000 actinobacteria strains.</title>
        <authorList>
            <person name="Klenk H.-P."/>
        </authorList>
    </citation>
    <scope>NUCLEOTIDE SEQUENCE [LARGE SCALE GENOMIC DNA]</scope>
    <source>
        <strain evidence="15 16">DSM 19560</strain>
    </source>
</reference>
<dbReference type="EMBL" id="VIVQ01000002">
    <property type="protein sequence ID" value="TWE10251.1"/>
    <property type="molecule type" value="Genomic_DNA"/>
</dbReference>